<protein>
    <submittedName>
        <fullName evidence="2">Uncharacterized protein</fullName>
    </submittedName>
</protein>
<evidence type="ECO:0000313" key="2">
    <source>
        <dbReference type="EMBL" id="KAG1906133.1"/>
    </source>
</evidence>
<sequence length="383" mass="42956">MSQLKSDNGNDTHDHTRVHDDDLDTENEPSGESMYNNGKGIAVSMVFTPLLPPPATGEKRHKNAKSQPINRALFIHEDSTLRNLLDTTFEQYDISNKMMYGIGNRSGLLTPTNFTITYMILRTNYKNIVLGNISDFTTIMEEVKEHRSPAFKLTIVETKYDDGEEAEEDKDTEGPTDEEMEQNEAIANLTCQYTCEDRACGFRICWPAPPEAKHVNLTLLHLNTWAAAMVGPNRQPSVNLDNPPNTKIFDVTYTDPTDIAMLSRHHLNAVTQTQSSTPSIVINNDFKDIVGLLNSDHGPDPAIKNAPQPVLHQQPALRPKLSLLDFCNCFELSWWLCEKLDNIDVTGPHCLQFLQNANLLGAGLSLGELADICDAEEWWMLET</sequence>
<feature type="compositionally biased region" description="Acidic residues" evidence="1">
    <location>
        <begin position="162"/>
        <end position="180"/>
    </location>
</feature>
<dbReference type="GeneID" id="64670835"/>
<organism evidence="2 3">
    <name type="scientific">Suillus fuscotomentosus</name>
    <dbReference type="NCBI Taxonomy" id="1912939"/>
    <lineage>
        <taxon>Eukaryota</taxon>
        <taxon>Fungi</taxon>
        <taxon>Dikarya</taxon>
        <taxon>Basidiomycota</taxon>
        <taxon>Agaricomycotina</taxon>
        <taxon>Agaricomycetes</taxon>
        <taxon>Agaricomycetidae</taxon>
        <taxon>Boletales</taxon>
        <taxon>Suillineae</taxon>
        <taxon>Suillaceae</taxon>
        <taxon>Suillus</taxon>
    </lineage>
</organism>
<feature type="compositionally biased region" description="Basic and acidic residues" evidence="1">
    <location>
        <begin position="8"/>
        <end position="20"/>
    </location>
</feature>
<keyword evidence="3" id="KW-1185">Reference proteome</keyword>
<feature type="region of interest" description="Disordered" evidence="1">
    <location>
        <begin position="1"/>
        <end position="35"/>
    </location>
</feature>
<dbReference type="Proteomes" id="UP001195769">
    <property type="component" value="Unassembled WGS sequence"/>
</dbReference>
<comment type="caution">
    <text evidence="2">The sequence shown here is derived from an EMBL/GenBank/DDBJ whole genome shotgun (WGS) entry which is preliminary data.</text>
</comment>
<evidence type="ECO:0000313" key="3">
    <source>
        <dbReference type="Proteomes" id="UP001195769"/>
    </source>
</evidence>
<name>A0AAD4HRB7_9AGAM</name>
<dbReference type="EMBL" id="JABBWK010000005">
    <property type="protein sequence ID" value="KAG1906133.1"/>
    <property type="molecule type" value="Genomic_DNA"/>
</dbReference>
<dbReference type="RefSeq" id="XP_041231708.1">
    <property type="nucleotide sequence ID" value="XM_041376537.1"/>
</dbReference>
<proteinExistence type="predicted"/>
<feature type="region of interest" description="Disordered" evidence="1">
    <location>
        <begin position="159"/>
        <end position="180"/>
    </location>
</feature>
<gene>
    <name evidence="2" type="ORF">F5891DRAFT_975581</name>
</gene>
<accession>A0AAD4HRB7</accession>
<dbReference type="AlphaFoldDB" id="A0AAD4HRB7"/>
<evidence type="ECO:0000256" key="1">
    <source>
        <dbReference type="SAM" id="MobiDB-lite"/>
    </source>
</evidence>
<reference evidence="2" key="1">
    <citation type="journal article" date="2020" name="New Phytol.">
        <title>Comparative genomics reveals dynamic genome evolution in host specialist ectomycorrhizal fungi.</title>
        <authorList>
            <person name="Lofgren L.A."/>
            <person name="Nguyen N.H."/>
            <person name="Vilgalys R."/>
            <person name="Ruytinx J."/>
            <person name="Liao H.L."/>
            <person name="Branco S."/>
            <person name="Kuo A."/>
            <person name="LaButti K."/>
            <person name="Lipzen A."/>
            <person name="Andreopoulos W."/>
            <person name="Pangilinan J."/>
            <person name="Riley R."/>
            <person name="Hundley H."/>
            <person name="Na H."/>
            <person name="Barry K."/>
            <person name="Grigoriev I.V."/>
            <person name="Stajich J.E."/>
            <person name="Kennedy P.G."/>
        </authorList>
    </citation>
    <scope>NUCLEOTIDE SEQUENCE</scope>
    <source>
        <strain evidence="2">FC203</strain>
    </source>
</reference>